<feature type="region of interest" description="Disordered" evidence="9">
    <location>
        <begin position="752"/>
        <end position="834"/>
    </location>
</feature>
<dbReference type="Gene3D" id="1.20.1560.10">
    <property type="entry name" value="ABC transporter type 1, transmembrane domain"/>
    <property type="match status" value="1"/>
</dbReference>
<dbReference type="PANTHER" id="PTHR24221:SF470">
    <property type="entry name" value="MITOCHONDRIAL ABC TRANSPORTER ATM"/>
    <property type="match status" value="1"/>
</dbReference>
<comment type="caution">
    <text evidence="13">The sequence shown here is derived from an EMBL/GenBank/DDBJ whole genome shotgun (WGS) entry which is preliminary data.</text>
</comment>
<dbReference type="GO" id="GO:0006879">
    <property type="term" value="P:intracellular iron ion homeostasis"/>
    <property type="evidence" value="ECO:0007669"/>
    <property type="project" value="TreeGrafter"/>
</dbReference>
<proteinExistence type="inferred from homology"/>
<evidence type="ECO:0000259" key="12">
    <source>
        <dbReference type="PROSITE" id="PS50929"/>
    </source>
</evidence>
<protein>
    <submittedName>
        <fullName evidence="13">Uncharacterized protein</fullName>
    </submittedName>
</protein>
<evidence type="ECO:0000256" key="3">
    <source>
        <dbReference type="ARBA" id="ARBA00022692"/>
    </source>
</evidence>
<dbReference type="FunFam" id="3.40.50.300:FF:000287">
    <property type="entry name" value="Multidrug ABC transporter ATP-binding protein"/>
    <property type="match status" value="1"/>
</dbReference>
<feature type="compositionally biased region" description="Low complexity" evidence="9">
    <location>
        <begin position="446"/>
        <end position="470"/>
    </location>
</feature>
<dbReference type="PANTHER" id="PTHR24221">
    <property type="entry name" value="ATP-BINDING CASSETTE SUB-FAMILY B"/>
    <property type="match status" value="1"/>
</dbReference>
<dbReference type="InterPro" id="IPR003593">
    <property type="entry name" value="AAA+_ATPase"/>
</dbReference>
<feature type="transmembrane region" description="Helical" evidence="10">
    <location>
        <begin position="75"/>
        <end position="100"/>
    </location>
</feature>
<dbReference type="InterPro" id="IPR003439">
    <property type="entry name" value="ABC_transporter-like_ATP-bd"/>
</dbReference>
<evidence type="ECO:0000313" key="13">
    <source>
        <dbReference type="EMBL" id="KAI3431258.1"/>
    </source>
</evidence>
<dbReference type="GO" id="GO:0016887">
    <property type="term" value="F:ATP hydrolysis activity"/>
    <property type="evidence" value="ECO:0007669"/>
    <property type="project" value="InterPro"/>
</dbReference>
<evidence type="ECO:0000313" key="14">
    <source>
        <dbReference type="Proteomes" id="UP001055712"/>
    </source>
</evidence>
<dbReference type="InterPro" id="IPR017871">
    <property type="entry name" value="ABC_transporter-like_CS"/>
</dbReference>
<evidence type="ECO:0000256" key="5">
    <source>
        <dbReference type="ARBA" id="ARBA00022840"/>
    </source>
</evidence>
<feature type="compositionally biased region" description="Gly residues" evidence="9">
    <location>
        <begin position="761"/>
        <end position="771"/>
    </location>
</feature>
<keyword evidence="6 10" id="KW-1133">Transmembrane helix</keyword>
<gene>
    <name evidence="13" type="ORF">D9Q98_004321</name>
</gene>
<keyword evidence="7 10" id="KW-0472">Membrane</keyword>
<evidence type="ECO:0000256" key="7">
    <source>
        <dbReference type="ARBA" id="ARBA00023136"/>
    </source>
</evidence>
<dbReference type="CDD" id="cd18582">
    <property type="entry name" value="ABC_6TM_ATM1_ABCB7"/>
    <property type="match status" value="1"/>
</dbReference>
<dbReference type="AlphaFoldDB" id="A0A9D4TPP1"/>
<evidence type="ECO:0000256" key="2">
    <source>
        <dbReference type="ARBA" id="ARBA00022448"/>
    </source>
</evidence>
<evidence type="ECO:0000256" key="1">
    <source>
        <dbReference type="ARBA" id="ARBA00004141"/>
    </source>
</evidence>
<name>A0A9D4TPP1_CHLVU</name>
<evidence type="ECO:0000256" key="4">
    <source>
        <dbReference type="ARBA" id="ARBA00022741"/>
    </source>
</evidence>
<dbReference type="GO" id="GO:0005743">
    <property type="term" value="C:mitochondrial inner membrane"/>
    <property type="evidence" value="ECO:0007669"/>
    <property type="project" value="TreeGrafter"/>
</dbReference>
<dbReference type="InterPro" id="IPR027417">
    <property type="entry name" value="P-loop_NTPase"/>
</dbReference>
<dbReference type="Proteomes" id="UP001055712">
    <property type="component" value="Unassembled WGS sequence"/>
</dbReference>
<dbReference type="SMART" id="SM00382">
    <property type="entry name" value="AAA"/>
    <property type="match status" value="1"/>
</dbReference>
<dbReference type="PROSITE" id="PS00211">
    <property type="entry name" value="ABC_TRANSPORTER_1"/>
    <property type="match status" value="1"/>
</dbReference>
<keyword evidence="2" id="KW-0813">Transport</keyword>
<evidence type="ECO:0000256" key="9">
    <source>
        <dbReference type="SAM" id="MobiDB-lite"/>
    </source>
</evidence>
<reference evidence="13" key="2">
    <citation type="submission" date="2020-11" db="EMBL/GenBank/DDBJ databases">
        <authorList>
            <person name="Cecchin M."/>
            <person name="Marcolungo L."/>
            <person name="Rossato M."/>
            <person name="Girolomoni L."/>
            <person name="Cosentino E."/>
            <person name="Cuine S."/>
            <person name="Li-Beisson Y."/>
            <person name="Delledonne M."/>
            <person name="Ballottari M."/>
        </authorList>
    </citation>
    <scope>NUCLEOTIDE SEQUENCE</scope>
    <source>
        <strain evidence="13">211/11P</strain>
        <tissue evidence="13">Whole cell</tissue>
    </source>
</reference>
<dbReference type="PROSITE" id="PS50929">
    <property type="entry name" value="ABC_TM1F"/>
    <property type="match status" value="1"/>
</dbReference>
<dbReference type="InterPro" id="IPR039421">
    <property type="entry name" value="Type_1_exporter"/>
</dbReference>
<dbReference type="GO" id="GO:0005524">
    <property type="term" value="F:ATP binding"/>
    <property type="evidence" value="ECO:0007669"/>
    <property type="project" value="UniProtKB-KW"/>
</dbReference>
<sequence length="834" mass="86531">MLSGMALVVTQAVPRTSAFASGRAPAPPLYRDTDRVLATDPSYRDPALLPPPPDSASAGQVMLYLLRISFGEAQLTWRLVVALALLATSKAAGLASPFYFKRAVDALSSGGGTATVASAAAAALVLTGLCRAVSGIAKEMQGPVFAPVAQDAGRRVSFYTFAHVLGLDLAFHLNRKTGSLSRMLERGARSVSMIFRAIVFTFLPTAVELTAVCVILARSFHPRVSLLVVATFAAYAAWTVVLTRVAAAIRRQVKNLDNEITGKAVDALLNFETVKLFGNDLLEVRQYDTSLTAYQRSVVRLDIAAAALNAGQALILAGGMTGAMLAAALGTATPSAAAVAAAVTAGGSKVAATAATGITAGDLVMIQGLLLHLWAPLQFLGWFYRELRQSLVDMEDLLTLLRTPPTLTDGTRLLPAEAPLPALTALAGTTSATAAAAAGAGSDFVHASSSSHSSSSNSETLQQQQQQEAESNAERRASNGAASTSSTAADAIGSSSSSRQGLRLELRDVSFGYAEGGMASGGGRQVLKGVSLSAEPGESIAIVGPSGGGKSTLLRLLVRLYDADGGQVLLNGVDVRELQQDSLRAAVAVVPQDTVLFNDTIVHNVAYGRPGATWGEVQAAAAAAQLDAAVGRMPLGWQTVVGERGLKLSGGEKQRVAIARAFLRRPRLLICDEATSALDTATERGIQASLRALAAGRTAVFVAHRLSTVQGCDRIYVLADGRVAEQGTHAQLMAARGIYFEMWQMQRAQQALEDHLQQEGGSDGGSAGSGGTSDAPGPSSPQLGERQVPVSRLPGTGSPPAGVETSSDEEGDELAGLAELSAAEAPNRHGRHRT</sequence>
<dbReference type="Pfam" id="PF00005">
    <property type="entry name" value="ABC_tran"/>
    <property type="match status" value="1"/>
</dbReference>
<feature type="transmembrane region" description="Helical" evidence="10">
    <location>
        <begin position="194"/>
        <end position="218"/>
    </location>
</feature>
<dbReference type="SUPFAM" id="SSF90123">
    <property type="entry name" value="ABC transporter transmembrane region"/>
    <property type="match status" value="1"/>
</dbReference>
<feature type="domain" description="ABC transporter" evidence="11">
    <location>
        <begin position="504"/>
        <end position="745"/>
    </location>
</feature>
<keyword evidence="3 10" id="KW-0812">Transmembrane</keyword>
<dbReference type="InterPro" id="IPR036640">
    <property type="entry name" value="ABC1_TM_sf"/>
</dbReference>
<comment type="similarity">
    <text evidence="8">Belongs to the ABC transporter superfamily. ABCB family. Heavy Metal importer (TC 3.A.1.210) subfamily.</text>
</comment>
<evidence type="ECO:0000256" key="10">
    <source>
        <dbReference type="SAM" id="Phobius"/>
    </source>
</evidence>
<feature type="transmembrane region" description="Helical" evidence="10">
    <location>
        <begin position="224"/>
        <end position="247"/>
    </location>
</feature>
<organism evidence="13 14">
    <name type="scientific">Chlorella vulgaris</name>
    <name type="common">Green alga</name>
    <dbReference type="NCBI Taxonomy" id="3077"/>
    <lineage>
        <taxon>Eukaryota</taxon>
        <taxon>Viridiplantae</taxon>
        <taxon>Chlorophyta</taxon>
        <taxon>core chlorophytes</taxon>
        <taxon>Trebouxiophyceae</taxon>
        <taxon>Chlorellales</taxon>
        <taxon>Chlorellaceae</taxon>
        <taxon>Chlorella clade</taxon>
        <taxon>Chlorella</taxon>
    </lineage>
</organism>
<feature type="compositionally biased region" description="Low complexity" evidence="9">
    <location>
        <begin position="478"/>
        <end position="497"/>
    </location>
</feature>
<dbReference type="GO" id="GO:0140359">
    <property type="term" value="F:ABC-type transporter activity"/>
    <property type="evidence" value="ECO:0007669"/>
    <property type="project" value="InterPro"/>
</dbReference>
<feature type="domain" description="ABC transmembrane type-1" evidence="12">
    <location>
        <begin position="80"/>
        <end position="389"/>
    </location>
</feature>
<dbReference type="SUPFAM" id="SSF52540">
    <property type="entry name" value="P-loop containing nucleoside triphosphate hydrolases"/>
    <property type="match status" value="1"/>
</dbReference>
<feature type="compositionally biased region" description="Low complexity" evidence="9">
    <location>
        <begin position="814"/>
        <end position="825"/>
    </location>
</feature>
<evidence type="ECO:0000259" key="11">
    <source>
        <dbReference type="PROSITE" id="PS50893"/>
    </source>
</evidence>
<dbReference type="PROSITE" id="PS50893">
    <property type="entry name" value="ABC_TRANSPORTER_2"/>
    <property type="match status" value="1"/>
</dbReference>
<feature type="region of interest" description="Disordered" evidence="9">
    <location>
        <begin position="446"/>
        <end position="497"/>
    </location>
</feature>
<accession>A0A9D4TPP1</accession>
<feature type="transmembrane region" description="Helical" evidence="10">
    <location>
        <begin position="112"/>
        <end position="136"/>
    </location>
</feature>
<evidence type="ECO:0000256" key="8">
    <source>
        <dbReference type="ARBA" id="ARBA00024363"/>
    </source>
</evidence>
<dbReference type="Pfam" id="PF00664">
    <property type="entry name" value="ABC_membrane"/>
    <property type="match status" value="1"/>
</dbReference>
<keyword evidence="4" id="KW-0547">Nucleotide-binding</keyword>
<dbReference type="InterPro" id="IPR011527">
    <property type="entry name" value="ABC1_TM_dom"/>
</dbReference>
<keyword evidence="5" id="KW-0067">ATP-binding</keyword>
<reference evidence="13" key="1">
    <citation type="journal article" date="2019" name="Plant J.">
        <title>Chlorella vulgaris genome assembly and annotation reveals the molecular basis for metabolic acclimation to high light conditions.</title>
        <authorList>
            <person name="Cecchin M."/>
            <person name="Marcolungo L."/>
            <person name="Rossato M."/>
            <person name="Girolomoni L."/>
            <person name="Cosentino E."/>
            <person name="Cuine S."/>
            <person name="Li-Beisson Y."/>
            <person name="Delledonne M."/>
            <person name="Ballottari M."/>
        </authorList>
    </citation>
    <scope>NUCLEOTIDE SEQUENCE</scope>
    <source>
        <strain evidence="13">211/11P</strain>
    </source>
</reference>
<comment type="subcellular location">
    <subcellularLocation>
        <location evidence="1">Membrane</location>
        <topology evidence="1">Multi-pass membrane protein</topology>
    </subcellularLocation>
</comment>
<dbReference type="EMBL" id="SIDB01000006">
    <property type="protein sequence ID" value="KAI3431258.1"/>
    <property type="molecule type" value="Genomic_DNA"/>
</dbReference>
<dbReference type="Gene3D" id="3.40.50.300">
    <property type="entry name" value="P-loop containing nucleotide triphosphate hydrolases"/>
    <property type="match status" value="1"/>
</dbReference>
<dbReference type="OrthoDB" id="6500128at2759"/>
<evidence type="ECO:0000256" key="6">
    <source>
        <dbReference type="ARBA" id="ARBA00022989"/>
    </source>
</evidence>
<keyword evidence="14" id="KW-1185">Reference proteome</keyword>